<feature type="region of interest" description="Disordered" evidence="4">
    <location>
        <begin position="364"/>
        <end position="383"/>
    </location>
</feature>
<feature type="domain" description="Pyrrolo-quinoline quinone repeat" evidence="6">
    <location>
        <begin position="34"/>
        <end position="620"/>
    </location>
</feature>
<dbReference type="SUPFAM" id="SSF50998">
    <property type="entry name" value="Quinoprotein alcohol dehydrogenase-like"/>
    <property type="match status" value="1"/>
</dbReference>
<evidence type="ECO:0000256" key="3">
    <source>
        <dbReference type="ARBA" id="ARBA00023002"/>
    </source>
</evidence>
<comment type="cofactor">
    <cofactor evidence="1">
        <name>pyrroloquinoline quinone</name>
        <dbReference type="ChEBI" id="CHEBI:58442"/>
    </cofactor>
</comment>
<organism evidence="7 8">
    <name type="scientific">Bradyrhizobium canariense</name>
    <dbReference type="NCBI Taxonomy" id="255045"/>
    <lineage>
        <taxon>Bacteria</taxon>
        <taxon>Pseudomonadati</taxon>
        <taxon>Pseudomonadota</taxon>
        <taxon>Alphaproteobacteria</taxon>
        <taxon>Hyphomicrobiales</taxon>
        <taxon>Nitrobacteraceae</taxon>
        <taxon>Bradyrhizobium</taxon>
    </lineage>
</organism>
<evidence type="ECO:0000259" key="6">
    <source>
        <dbReference type="Pfam" id="PF01011"/>
    </source>
</evidence>
<dbReference type="InterPro" id="IPR011047">
    <property type="entry name" value="Quinoprotein_ADH-like_sf"/>
</dbReference>
<evidence type="ECO:0000256" key="5">
    <source>
        <dbReference type="SAM" id="SignalP"/>
    </source>
</evidence>
<feature type="signal peptide" evidence="5">
    <location>
        <begin position="1"/>
        <end position="23"/>
    </location>
</feature>
<evidence type="ECO:0000256" key="4">
    <source>
        <dbReference type="SAM" id="MobiDB-lite"/>
    </source>
</evidence>
<dbReference type="InterPro" id="IPR017511">
    <property type="entry name" value="PQQ_mDH"/>
</dbReference>
<dbReference type="AlphaFoldDB" id="A0A1H2BT08"/>
<evidence type="ECO:0000256" key="1">
    <source>
        <dbReference type="ARBA" id="ARBA00001931"/>
    </source>
</evidence>
<accession>A0A1H2BT08</accession>
<dbReference type="InterPro" id="IPR018391">
    <property type="entry name" value="PQQ_b-propeller_rpt"/>
</dbReference>
<evidence type="ECO:0000313" key="7">
    <source>
        <dbReference type="EMBL" id="SDT61338.1"/>
    </source>
</evidence>
<dbReference type="Pfam" id="PF01011">
    <property type="entry name" value="PQQ"/>
    <property type="match status" value="1"/>
</dbReference>
<evidence type="ECO:0000256" key="2">
    <source>
        <dbReference type="ARBA" id="ARBA00008156"/>
    </source>
</evidence>
<dbReference type="EMBL" id="LT629750">
    <property type="protein sequence ID" value="SDT61338.1"/>
    <property type="molecule type" value="Genomic_DNA"/>
</dbReference>
<keyword evidence="8" id="KW-1185">Reference proteome</keyword>
<evidence type="ECO:0000313" key="8">
    <source>
        <dbReference type="Proteomes" id="UP000243904"/>
    </source>
</evidence>
<feature type="chain" id="PRO_5009270340" evidence="5">
    <location>
        <begin position="24"/>
        <end position="644"/>
    </location>
</feature>
<reference evidence="8" key="1">
    <citation type="submission" date="2016-10" db="EMBL/GenBank/DDBJ databases">
        <authorList>
            <person name="Varghese N."/>
            <person name="Submissions S."/>
        </authorList>
    </citation>
    <scope>NUCLEOTIDE SEQUENCE [LARGE SCALE GENOMIC DNA]</scope>
    <source>
        <strain evidence="8">GAS369</strain>
    </source>
</reference>
<name>A0A1H2BT08_9BRAD</name>
<sequence>MRSLSISIAAIVLSVITARNAVAEELAAAGTGTWAFYGGDSGGSRYSSLNQIDRSNVAQLKPVWEYHTGDVSDGSGDRPKSEFEATPIVVGGTMFLSTPFNRVVALDPETGKEKWSFDPKIDLHTRYSEGLINRSVTFWSDSGRADSGACHQRIFLATIDARLFALDAPTGQPCADFGVEGQIDLKTGISNITRRGEYEETSAPAVIDDLVIVGSSIADNDRVDSPNGVVRAFDARNGQLRWSWNPIQGNLGLTGAGNVWSTISVDARRGLVFLPTGSASPDYHGFKRPGDNKWANSVVALSAKTGELVWGFQLVHHDMWDYDTAAQPVLGTLRHDGVETPVVIQGNKTGNLFVLNRETGSPIFGVEERPVPNSDAEGEDASPTQPFPLAPPAIVPQTLTAKDAWGINPEEREACRSRMEKLRSEGIFTPPSVQGTIAFPGNLGGMNWSSGAFDPERQIFVTNINNLPMEVHLIPRDQYKPVENAARKGELRAEVSPQHGTPYGMSREVVHSPLGLPCNPPPWGELVAVDLSKGSIRWKVPLGTTADMAKNPAALVQGTPNLGGPIVTAGGLIFIASAMDNYLRAFNVETGAELWKGRLPAGGQAMPMTYRAGQAGKQFVVIAAGGHGKLGTTLGDSLIAYALP</sequence>
<keyword evidence="5" id="KW-0732">Signal</keyword>
<keyword evidence="3" id="KW-0560">Oxidoreductase</keyword>
<dbReference type="PANTHER" id="PTHR32303">
    <property type="entry name" value="QUINOPROTEIN ALCOHOL DEHYDROGENASE (CYTOCHROME C)"/>
    <property type="match status" value="1"/>
</dbReference>
<dbReference type="PANTHER" id="PTHR32303:SF4">
    <property type="entry name" value="QUINOPROTEIN GLUCOSE DEHYDROGENASE"/>
    <property type="match status" value="1"/>
</dbReference>
<proteinExistence type="inferred from homology"/>
<dbReference type="GO" id="GO:0016020">
    <property type="term" value="C:membrane"/>
    <property type="evidence" value="ECO:0007669"/>
    <property type="project" value="InterPro"/>
</dbReference>
<dbReference type="InterPro" id="IPR002372">
    <property type="entry name" value="PQQ_rpt_dom"/>
</dbReference>
<dbReference type="GO" id="GO:0008876">
    <property type="term" value="F:quinoprotein glucose dehydrogenase activity"/>
    <property type="evidence" value="ECO:0007669"/>
    <property type="project" value="TreeGrafter"/>
</dbReference>
<dbReference type="CDD" id="cd10280">
    <property type="entry name" value="PQQ_mGDH"/>
    <property type="match status" value="1"/>
</dbReference>
<dbReference type="Proteomes" id="UP000243904">
    <property type="component" value="Chromosome I"/>
</dbReference>
<comment type="similarity">
    <text evidence="2">Belongs to the bacterial PQQ dehydrogenase family.</text>
</comment>
<dbReference type="GO" id="GO:0048038">
    <property type="term" value="F:quinone binding"/>
    <property type="evidence" value="ECO:0007669"/>
    <property type="project" value="InterPro"/>
</dbReference>
<dbReference type="SMART" id="SM00564">
    <property type="entry name" value="PQQ"/>
    <property type="match status" value="5"/>
</dbReference>
<dbReference type="RefSeq" id="WP_146690907.1">
    <property type="nucleotide sequence ID" value="NZ_LT629750.1"/>
</dbReference>
<dbReference type="Gene3D" id="2.140.10.10">
    <property type="entry name" value="Quinoprotein alcohol dehydrogenase-like superfamily"/>
    <property type="match status" value="1"/>
</dbReference>
<protein>
    <submittedName>
        <fullName evidence="7">Quinoprotein glucose dehydrogenase</fullName>
    </submittedName>
</protein>
<gene>
    <name evidence="7" type="ORF">SAMN05444158_7506</name>
</gene>